<dbReference type="InParanoid" id="A0A6J2UXW3"/>
<evidence type="ECO:0000256" key="4">
    <source>
        <dbReference type="ARBA" id="ARBA00022989"/>
    </source>
</evidence>
<feature type="transmembrane region" description="Helical" evidence="10">
    <location>
        <begin position="126"/>
        <end position="148"/>
    </location>
</feature>
<dbReference type="GO" id="GO:0007218">
    <property type="term" value="P:neuropeptide signaling pathway"/>
    <property type="evidence" value="ECO:0007669"/>
    <property type="project" value="TreeGrafter"/>
</dbReference>
<protein>
    <submittedName>
        <fullName evidence="13">Rhodopsin, long-wavelength</fullName>
    </submittedName>
</protein>
<evidence type="ECO:0000256" key="10">
    <source>
        <dbReference type="SAM" id="Phobius"/>
    </source>
</evidence>
<dbReference type="PROSITE" id="PS50262">
    <property type="entry name" value="G_PROTEIN_RECEP_F1_2"/>
    <property type="match status" value="1"/>
</dbReference>
<evidence type="ECO:0000259" key="11">
    <source>
        <dbReference type="PROSITE" id="PS50262"/>
    </source>
</evidence>
<name>A0A6J2UXW3_CHACN</name>
<dbReference type="SUPFAM" id="SSF81321">
    <property type="entry name" value="Family A G protein-coupled receptor-like"/>
    <property type="match status" value="1"/>
</dbReference>
<dbReference type="RefSeq" id="XP_030623906.1">
    <property type="nucleotide sequence ID" value="XM_030768046.1"/>
</dbReference>
<evidence type="ECO:0000256" key="7">
    <source>
        <dbReference type="ARBA" id="ARBA00023170"/>
    </source>
</evidence>
<evidence type="ECO:0000313" key="13">
    <source>
        <dbReference type="RefSeq" id="XP_030623906.1"/>
    </source>
</evidence>
<reference evidence="13" key="1">
    <citation type="submission" date="2025-08" db="UniProtKB">
        <authorList>
            <consortium name="RefSeq"/>
        </authorList>
    </citation>
    <scope>IDENTIFICATION</scope>
</reference>
<dbReference type="InterPro" id="IPR017452">
    <property type="entry name" value="GPCR_Rhodpsn_7TM"/>
</dbReference>
<gene>
    <name evidence="13" type="primary">ora5</name>
</gene>
<feature type="domain" description="G-protein coupled receptors family 1 profile" evidence="11">
    <location>
        <begin position="23"/>
        <end position="299"/>
    </location>
</feature>
<evidence type="ECO:0000256" key="9">
    <source>
        <dbReference type="SAM" id="MobiDB-lite"/>
    </source>
</evidence>
<dbReference type="GO" id="GO:0005886">
    <property type="term" value="C:plasma membrane"/>
    <property type="evidence" value="ECO:0007669"/>
    <property type="project" value="UniProtKB-SubCell"/>
</dbReference>
<keyword evidence="6 10" id="KW-0472">Membrane</keyword>
<keyword evidence="4 10" id="KW-1133">Transmembrane helix</keyword>
<dbReference type="GeneID" id="115807174"/>
<keyword evidence="7" id="KW-0675">Receptor</keyword>
<dbReference type="GO" id="GO:0008528">
    <property type="term" value="F:G protein-coupled peptide receptor activity"/>
    <property type="evidence" value="ECO:0007669"/>
    <property type="project" value="TreeGrafter"/>
</dbReference>
<evidence type="ECO:0000313" key="12">
    <source>
        <dbReference type="Proteomes" id="UP000504632"/>
    </source>
</evidence>
<feature type="transmembrane region" description="Helical" evidence="10">
    <location>
        <begin position="81"/>
        <end position="105"/>
    </location>
</feature>
<evidence type="ECO:0000256" key="1">
    <source>
        <dbReference type="ARBA" id="ARBA00004651"/>
    </source>
</evidence>
<evidence type="ECO:0000256" key="3">
    <source>
        <dbReference type="ARBA" id="ARBA00022692"/>
    </source>
</evidence>
<accession>A0A6J2UXW3</accession>
<sequence length="312" mass="34187">MDAEDWIESIIRALMCLIGIIGNNWLGFSSLPKSKSQLKTNDVLFINLALSNLITNYLVDLPDTMADFADRWFLGELYCGIFRFCADLSETSSIFSTLFISIFWYQKLVGSLKRGGAPVRLDNLRLVAALLGGSWMVAIVFSVPHFFFATVKSENESSEDCLDLYPSALAMQAYETTYLTLANAVPIAGIVFASLQIVVTLLKNQKRIKNHSTEVNGGAPKVPGAETKNTAGTETRSNPSSGNQVRAAKSVVAVASVFLVCWLTHLLLRITSSVKKSSLVVEIASYIAASYTCIIPYIFLHGVKKLSCSCKR</sequence>
<dbReference type="PANTHER" id="PTHR24230:SF55">
    <property type="entry name" value="MELANIN-CONCENTRATING HORMONE RECEPTOR 2"/>
    <property type="match status" value="1"/>
</dbReference>
<keyword evidence="5" id="KW-0297">G-protein coupled receptor</keyword>
<evidence type="ECO:0000256" key="8">
    <source>
        <dbReference type="ARBA" id="ARBA00023224"/>
    </source>
</evidence>
<feature type="region of interest" description="Disordered" evidence="9">
    <location>
        <begin position="213"/>
        <end position="242"/>
    </location>
</feature>
<feature type="compositionally biased region" description="Polar residues" evidence="9">
    <location>
        <begin position="227"/>
        <end position="242"/>
    </location>
</feature>
<feature type="transmembrane region" description="Helical" evidence="10">
    <location>
        <begin position="251"/>
        <end position="271"/>
    </location>
</feature>
<dbReference type="Proteomes" id="UP000504632">
    <property type="component" value="Chromosome 3"/>
</dbReference>
<feature type="transmembrane region" description="Helical" evidence="10">
    <location>
        <begin position="181"/>
        <end position="202"/>
    </location>
</feature>
<feature type="transmembrane region" description="Helical" evidence="10">
    <location>
        <begin position="6"/>
        <end position="31"/>
    </location>
</feature>
<feature type="transmembrane region" description="Helical" evidence="10">
    <location>
        <begin position="283"/>
        <end position="303"/>
    </location>
</feature>
<dbReference type="CDD" id="cd00637">
    <property type="entry name" value="7tm_classA_rhodopsin-like"/>
    <property type="match status" value="1"/>
</dbReference>
<keyword evidence="12" id="KW-1185">Reference proteome</keyword>
<keyword evidence="8" id="KW-0807">Transducer</keyword>
<feature type="transmembrane region" description="Helical" evidence="10">
    <location>
        <begin position="43"/>
        <end position="61"/>
    </location>
</feature>
<dbReference type="Gene3D" id="1.20.1070.10">
    <property type="entry name" value="Rhodopsin 7-helix transmembrane proteins"/>
    <property type="match status" value="1"/>
</dbReference>
<evidence type="ECO:0000256" key="5">
    <source>
        <dbReference type="ARBA" id="ARBA00023040"/>
    </source>
</evidence>
<comment type="subcellular location">
    <subcellularLocation>
        <location evidence="1">Cell membrane</location>
        <topology evidence="1">Multi-pass membrane protein</topology>
    </subcellularLocation>
</comment>
<keyword evidence="3 10" id="KW-0812">Transmembrane</keyword>
<evidence type="ECO:0000256" key="6">
    <source>
        <dbReference type="ARBA" id="ARBA00023136"/>
    </source>
</evidence>
<dbReference type="PRINTS" id="PR00237">
    <property type="entry name" value="GPCRRHODOPSN"/>
</dbReference>
<dbReference type="AlphaFoldDB" id="A0A6J2UXW3"/>
<dbReference type="CTD" id="565950"/>
<evidence type="ECO:0000256" key="2">
    <source>
        <dbReference type="ARBA" id="ARBA00022475"/>
    </source>
</evidence>
<dbReference type="OrthoDB" id="9909512at2759"/>
<dbReference type="InterPro" id="IPR000276">
    <property type="entry name" value="GPCR_Rhodpsn"/>
</dbReference>
<keyword evidence="2" id="KW-1003">Cell membrane</keyword>
<organism evidence="12 13">
    <name type="scientific">Chanos chanos</name>
    <name type="common">Milkfish</name>
    <name type="synonym">Mugil chanos</name>
    <dbReference type="NCBI Taxonomy" id="29144"/>
    <lineage>
        <taxon>Eukaryota</taxon>
        <taxon>Metazoa</taxon>
        <taxon>Chordata</taxon>
        <taxon>Craniata</taxon>
        <taxon>Vertebrata</taxon>
        <taxon>Euteleostomi</taxon>
        <taxon>Actinopterygii</taxon>
        <taxon>Neopterygii</taxon>
        <taxon>Teleostei</taxon>
        <taxon>Ostariophysi</taxon>
        <taxon>Gonorynchiformes</taxon>
        <taxon>Chanidae</taxon>
        <taxon>Chanos</taxon>
    </lineage>
</organism>
<proteinExistence type="predicted"/>
<dbReference type="Pfam" id="PF00001">
    <property type="entry name" value="7tm_1"/>
    <property type="match status" value="1"/>
</dbReference>
<dbReference type="PANTHER" id="PTHR24230">
    <property type="entry name" value="G-PROTEIN COUPLED RECEPTOR"/>
    <property type="match status" value="1"/>
</dbReference>